<dbReference type="EMBL" id="LXSG01000035">
    <property type="protein sequence ID" value="OAM17615.1"/>
    <property type="molecule type" value="Genomic_DNA"/>
</dbReference>
<dbReference type="OrthoDB" id="8611255at2"/>
<dbReference type="RefSeq" id="WP_064087865.1">
    <property type="nucleotide sequence ID" value="NZ_LXSG01000035.1"/>
</dbReference>
<feature type="chain" id="PRO_5008395750" description="DUF2059 domain-containing protein" evidence="1">
    <location>
        <begin position="20"/>
        <end position="160"/>
    </location>
</feature>
<accession>A0A1A9RFE2</accession>
<keyword evidence="1" id="KW-0732">Signal</keyword>
<comment type="caution">
    <text evidence="2">The sequence shown here is derived from an EMBL/GenBank/DDBJ whole genome shotgun (WGS) entry which is preliminary data.</text>
</comment>
<sequence length="160" mass="18468">MKKIAITALLGLLLAPAYAENQQGFDRDEIYQQVQLTSEYIENELSNIVLVNLAVMSPEQERRLNTSKQAENAFNQRARRQLMQTWPAYMNRCYAGNAARLCAYRDMYFHQIFEFVMKQAGDRQRVVPLNAQTHAWIRQNPRLSEQAAAEMTAIIREAGL</sequence>
<organism evidence="2 3">
    <name type="scientific">Eikenella corrodens</name>
    <dbReference type="NCBI Taxonomy" id="539"/>
    <lineage>
        <taxon>Bacteria</taxon>
        <taxon>Pseudomonadati</taxon>
        <taxon>Pseudomonadota</taxon>
        <taxon>Betaproteobacteria</taxon>
        <taxon>Neisseriales</taxon>
        <taxon>Neisseriaceae</taxon>
        <taxon>Eikenella</taxon>
    </lineage>
</organism>
<protein>
    <recommendedName>
        <fullName evidence="4">DUF2059 domain-containing protein</fullName>
    </recommendedName>
</protein>
<evidence type="ECO:0000256" key="1">
    <source>
        <dbReference type="SAM" id="SignalP"/>
    </source>
</evidence>
<gene>
    <name evidence="2" type="ORF">A7P90_07765</name>
</gene>
<proteinExistence type="predicted"/>
<dbReference type="Proteomes" id="UP000077589">
    <property type="component" value="Unassembled WGS sequence"/>
</dbReference>
<feature type="signal peptide" evidence="1">
    <location>
        <begin position="1"/>
        <end position="19"/>
    </location>
</feature>
<evidence type="ECO:0000313" key="2">
    <source>
        <dbReference type="EMBL" id="OAM17615.1"/>
    </source>
</evidence>
<evidence type="ECO:0008006" key="4">
    <source>
        <dbReference type="Google" id="ProtNLM"/>
    </source>
</evidence>
<reference evidence="3" key="1">
    <citation type="submission" date="2016-05" db="EMBL/GenBank/DDBJ databases">
        <title>Draft genome of Corynebacterium afermentans subsp. afermentans LCDC 88199T.</title>
        <authorList>
            <person name="Bernier A.-M."/>
            <person name="Bernard K."/>
        </authorList>
    </citation>
    <scope>NUCLEOTIDE SEQUENCE [LARGE SCALE GENOMIC DNA]</scope>
    <source>
        <strain evidence="3">NML04-0072</strain>
    </source>
</reference>
<name>A0A1A9RFE2_EIKCO</name>
<dbReference type="AlphaFoldDB" id="A0A1A9RFE2"/>
<evidence type="ECO:0000313" key="3">
    <source>
        <dbReference type="Proteomes" id="UP000077589"/>
    </source>
</evidence>